<evidence type="ECO:0000259" key="6">
    <source>
        <dbReference type="Pfam" id="PF10277"/>
    </source>
</evidence>
<dbReference type="Pfam" id="PF10277">
    <property type="entry name" value="Frag1"/>
    <property type="match status" value="1"/>
</dbReference>
<evidence type="ECO:0000256" key="4">
    <source>
        <dbReference type="ARBA" id="ARBA00023136"/>
    </source>
</evidence>
<name>W4FH42_APHAT</name>
<dbReference type="GeneID" id="20819323"/>
<feature type="transmembrane region" description="Helical" evidence="5">
    <location>
        <begin position="173"/>
        <end position="194"/>
    </location>
</feature>
<keyword evidence="2 5" id="KW-0812">Transmembrane</keyword>
<dbReference type="VEuPathDB" id="FungiDB:H257_17327"/>
<dbReference type="RefSeq" id="XP_009844368.1">
    <property type="nucleotide sequence ID" value="XM_009846066.1"/>
</dbReference>
<dbReference type="InterPro" id="IPR050911">
    <property type="entry name" value="DRAM/TMEM150_Autophagy_Mod"/>
</dbReference>
<dbReference type="EMBL" id="KI913216">
    <property type="protein sequence ID" value="ETV66179.1"/>
    <property type="molecule type" value="Genomic_DNA"/>
</dbReference>
<dbReference type="InterPro" id="IPR019402">
    <property type="entry name" value="CWH43_N"/>
</dbReference>
<evidence type="ECO:0000256" key="3">
    <source>
        <dbReference type="ARBA" id="ARBA00022989"/>
    </source>
</evidence>
<evidence type="ECO:0000256" key="2">
    <source>
        <dbReference type="ARBA" id="ARBA00022692"/>
    </source>
</evidence>
<reference evidence="7" key="1">
    <citation type="submission" date="2013-12" db="EMBL/GenBank/DDBJ databases">
        <title>The Genome Sequence of Aphanomyces astaci APO3.</title>
        <authorList>
            <consortium name="The Broad Institute Genomics Platform"/>
            <person name="Russ C."/>
            <person name="Tyler B."/>
            <person name="van West P."/>
            <person name="Dieguez-Uribeondo J."/>
            <person name="Young S.K."/>
            <person name="Zeng Q."/>
            <person name="Gargeya S."/>
            <person name="Fitzgerald M."/>
            <person name="Abouelleil A."/>
            <person name="Alvarado L."/>
            <person name="Chapman S.B."/>
            <person name="Gainer-Dewar J."/>
            <person name="Goldberg J."/>
            <person name="Griggs A."/>
            <person name="Gujja S."/>
            <person name="Hansen M."/>
            <person name="Howarth C."/>
            <person name="Imamovic A."/>
            <person name="Ireland A."/>
            <person name="Larimer J."/>
            <person name="McCowan C."/>
            <person name="Murphy C."/>
            <person name="Pearson M."/>
            <person name="Poon T.W."/>
            <person name="Priest M."/>
            <person name="Roberts A."/>
            <person name="Saif S."/>
            <person name="Shea T."/>
            <person name="Sykes S."/>
            <person name="Wortman J."/>
            <person name="Nusbaum C."/>
            <person name="Birren B."/>
        </authorList>
    </citation>
    <scope>NUCLEOTIDE SEQUENCE [LARGE SCALE GENOMIC DNA]</scope>
    <source>
        <strain evidence="7">APO3</strain>
    </source>
</reference>
<dbReference type="AlphaFoldDB" id="W4FH42"/>
<dbReference type="OrthoDB" id="191706at2759"/>
<keyword evidence="4 5" id="KW-0472">Membrane</keyword>
<feature type="transmembrane region" description="Helical" evidence="5">
    <location>
        <begin position="12"/>
        <end position="31"/>
    </location>
</feature>
<keyword evidence="3 5" id="KW-1133">Transmembrane helix</keyword>
<evidence type="ECO:0000256" key="5">
    <source>
        <dbReference type="SAM" id="Phobius"/>
    </source>
</evidence>
<sequence>MGSSADVLRRWSPILAPFFTVTTLIICIVITKTKDIYVGSLAWPYFSDMGRDDPAYYVFATGLCLTAIFLALTWTFNFRHQATVLAHPEAKATPSLLRCSFAASTMGAVATIGLPILSIYRVSYDHPEIHNYAAYFFFVFQAAAVFLNTYVTRRILHTSPTPKIFRTTWRIQVVFASLFLIAFILYIPVGLAIVCPFERLTVVKCLTEGLGTDYCATTIGFDATYTKLYDYSNCGAINQLRSAAQLVCILTLVGYALSFATHKDDDAVPALLSAPSPTNV</sequence>
<proteinExistence type="predicted"/>
<feature type="transmembrane region" description="Helical" evidence="5">
    <location>
        <begin position="55"/>
        <end position="76"/>
    </location>
</feature>
<dbReference type="GO" id="GO:0012505">
    <property type="term" value="C:endomembrane system"/>
    <property type="evidence" value="ECO:0007669"/>
    <property type="project" value="UniProtKB-SubCell"/>
</dbReference>
<organism evidence="7">
    <name type="scientific">Aphanomyces astaci</name>
    <name type="common">Crayfish plague agent</name>
    <dbReference type="NCBI Taxonomy" id="112090"/>
    <lineage>
        <taxon>Eukaryota</taxon>
        <taxon>Sar</taxon>
        <taxon>Stramenopiles</taxon>
        <taxon>Oomycota</taxon>
        <taxon>Saprolegniomycetes</taxon>
        <taxon>Saprolegniales</taxon>
        <taxon>Verrucalvaceae</taxon>
        <taxon>Aphanomyces</taxon>
    </lineage>
</organism>
<comment type="subcellular location">
    <subcellularLocation>
        <location evidence="1">Endomembrane system</location>
        <topology evidence="1">Multi-pass membrane protein</topology>
    </subcellularLocation>
</comment>
<accession>W4FH42</accession>
<protein>
    <recommendedName>
        <fullName evidence="6">CWH43-like N-terminal domain-containing protein</fullName>
    </recommendedName>
</protein>
<evidence type="ECO:0000256" key="1">
    <source>
        <dbReference type="ARBA" id="ARBA00004127"/>
    </source>
</evidence>
<feature type="transmembrane region" description="Helical" evidence="5">
    <location>
        <begin position="96"/>
        <end position="120"/>
    </location>
</feature>
<feature type="transmembrane region" description="Helical" evidence="5">
    <location>
        <begin position="132"/>
        <end position="152"/>
    </location>
</feature>
<dbReference type="PANTHER" id="PTHR21324:SF2">
    <property type="entry name" value="EG:22E5.9 PROTEIN"/>
    <property type="match status" value="1"/>
</dbReference>
<evidence type="ECO:0000313" key="7">
    <source>
        <dbReference type="EMBL" id="ETV66179.1"/>
    </source>
</evidence>
<feature type="domain" description="CWH43-like N-terminal" evidence="6">
    <location>
        <begin position="13"/>
        <end position="187"/>
    </location>
</feature>
<dbReference type="PANTHER" id="PTHR21324">
    <property type="entry name" value="FASTING-INDUCIBLE INTEGRAL MEMBRANE PROTEIN TM6P1-RELATED"/>
    <property type="match status" value="1"/>
</dbReference>
<gene>
    <name evidence="7" type="ORF">H257_17327</name>
</gene>